<dbReference type="InterPro" id="IPR036388">
    <property type="entry name" value="WH-like_DNA-bd_sf"/>
</dbReference>
<organism evidence="8 9">
    <name type="scientific">Bradyrhizobium erythrophlei</name>
    <dbReference type="NCBI Taxonomy" id="1437360"/>
    <lineage>
        <taxon>Bacteria</taxon>
        <taxon>Pseudomonadati</taxon>
        <taxon>Pseudomonadota</taxon>
        <taxon>Alphaproteobacteria</taxon>
        <taxon>Hyphomicrobiales</taxon>
        <taxon>Nitrobacteraceae</taxon>
        <taxon>Bradyrhizobium</taxon>
    </lineage>
</organism>
<evidence type="ECO:0000256" key="6">
    <source>
        <dbReference type="SAM" id="MobiDB-lite"/>
    </source>
</evidence>
<dbReference type="RefSeq" id="WP_079568545.1">
    <property type="nucleotide sequence ID" value="NZ_LT670818.1"/>
</dbReference>
<dbReference type="SUPFAM" id="SSF53850">
    <property type="entry name" value="Periplasmic binding protein-like II"/>
    <property type="match status" value="1"/>
</dbReference>
<dbReference type="GO" id="GO:0003677">
    <property type="term" value="F:DNA binding"/>
    <property type="evidence" value="ECO:0007669"/>
    <property type="project" value="UniProtKB-KW"/>
</dbReference>
<reference evidence="8 9" key="1">
    <citation type="submission" date="2016-11" db="EMBL/GenBank/DDBJ databases">
        <authorList>
            <person name="Jaros S."/>
            <person name="Januszkiewicz K."/>
            <person name="Wedrychowicz H."/>
        </authorList>
    </citation>
    <scope>NUCLEOTIDE SEQUENCE [LARGE SCALE GENOMIC DNA]</scope>
    <source>
        <strain evidence="8 9">GAS242</strain>
    </source>
</reference>
<dbReference type="OrthoDB" id="9795022at2"/>
<dbReference type="Gene3D" id="3.40.190.10">
    <property type="entry name" value="Periplasmic binding protein-like II"/>
    <property type="match status" value="2"/>
</dbReference>
<dbReference type="PANTHER" id="PTHR30346:SF0">
    <property type="entry name" value="HCA OPERON TRANSCRIPTIONAL ACTIVATOR HCAR"/>
    <property type="match status" value="1"/>
</dbReference>
<dbReference type="Proteomes" id="UP000190675">
    <property type="component" value="Chromosome I"/>
</dbReference>
<feature type="domain" description="HTH lysR-type" evidence="7">
    <location>
        <begin position="1"/>
        <end position="58"/>
    </location>
</feature>
<evidence type="ECO:0000313" key="9">
    <source>
        <dbReference type="Proteomes" id="UP000190675"/>
    </source>
</evidence>
<protein>
    <submittedName>
        <fullName evidence="8">Transcriptional regulator, LysR family</fullName>
    </submittedName>
</protein>
<evidence type="ECO:0000256" key="2">
    <source>
        <dbReference type="ARBA" id="ARBA00009437"/>
    </source>
</evidence>
<dbReference type="EMBL" id="LT670818">
    <property type="protein sequence ID" value="SHH03424.1"/>
    <property type="molecule type" value="Genomic_DNA"/>
</dbReference>
<dbReference type="GO" id="GO:0032993">
    <property type="term" value="C:protein-DNA complex"/>
    <property type="evidence" value="ECO:0007669"/>
    <property type="project" value="TreeGrafter"/>
</dbReference>
<comment type="similarity">
    <text evidence="2">Belongs to the LysR transcriptional regulatory family.</text>
</comment>
<proteinExistence type="inferred from homology"/>
<comment type="function">
    <text evidence="1">NodD regulates the expression of the nodABCFE genes which encode other nodulation proteins. NodD is also a negative regulator of its own expression. Binds flavonoids as inducers.</text>
</comment>
<dbReference type="PRINTS" id="PR00039">
    <property type="entry name" value="HTHLYSR"/>
</dbReference>
<sequence length="320" mass="35619">MELRQIDCFLAVAKDLHFGKAAKRLSLAQSSVSEAIRSLEQEVGGPLLVRTSRRVQLTSLGEKFRLGVEPAALVLHATLDDCRKTVLGQPNRLRIGFLGGGLYELTLPFVRHLRSKFHIDVEWVELSLLDQFEAIAAGKVDAAICRLPLSHDGLVQCTVLLEEKKKLVVPADHRLSSRDWIDPEELALETVPTLPDNHQLGAWAAIHFPDHTPSGRPIARGPVVTTIRESLAAVESGEAVVIVGAHQIYRQAELYYSNHRRSSRRYRSRQAPSRSPARDTGSRRMCARCRGRVGRNCRALIVTELVFQPSARIEYGVASF</sequence>
<name>A0A1M5PNT7_9BRAD</name>
<keyword evidence="4" id="KW-0238">DNA-binding</keyword>
<feature type="region of interest" description="Disordered" evidence="6">
    <location>
        <begin position="260"/>
        <end position="283"/>
    </location>
</feature>
<dbReference type="PANTHER" id="PTHR30346">
    <property type="entry name" value="TRANSCRIPTIONAL DUAL REGULATOR HCAR-RELATED"/>
    <property type="match status" value="1"/>
</dbReference>
<dbReference type="InterPro" id="IPR036390">
    <property type="entry name" value="WH_DNA-bd_sf"/>
</dbReference>
<dbReference type="Pfam" id="PF03466">
    <property type="entry name" value="LysR_substrate"/>
    <property type="match status" value="1"/>
</dbReference>
<dbReference type="InterPro" id="IPR005119">
    <property type="entry name" value="LysR_subst-bd"/>
</dbReference>
<evidence type="ECO:0000256" key="1">
    <source>
        <dbReference type="ARBA" id="ARBA00003502"/>
    </source>
</evidence>
<gene>
    <name evidence="8" type="ORF">SAMN05444169_5372</name>
</gene>
<dbReference type="InterPro" id="IPR000847">
    <property type="entry name" value="LysR_HTH_N"/>
</dbReference>
<dbReference type="AlphaFoldDB" id="A0A1M5PNT7"/>
<accession>A0A1M5PNT7</accession>
<dbReference type="FunFam" id="1.10.10.10:FF:000001">
    <property type="entry name" value="LysR family transcriptional regulator"/>
    <property type="match status" value="1"/>
</dbReference>
<dbReference type="Pfam" id="PF00126">
    <property type="entry name" value="HTH_1"/>
    <property type="match status" value="1"/>
</dbReference>
<evidence type="ECO:0000259" key="7">
    <source>
        <dbReference type="PROSITE" id="PS50931"/>
    </source>
</evidence>
<dbReference type="SUPFAM" id="SSF46785">
    <property type="entry name" value="Winged helix' DNA-binding domain"/>
    <property type="match status" value="1"/>
</dbReference>
<keyword evidence="3" id="KW-0805">Transcription regulation</keyword>
<dbReference type="Gene3D" id="1.10.10.10">
    <property type="entry name" value="Winged helix-like DNA-binding domain superfamily/Winged helix DNA-binding domain"/>
    <property type="match status" value="1"/>
</dbReference>
<evidence type="ECO:0000256" key="5">
    <source>
        <dbReference type="ARBA" id="ARBA00023163"/>
    </source>
</evidence>
<keyword evidence="5" id="KW-0804">Transcription</keyword>
<evidence type="ECO:0000256" key="4">
    <source>
        <dbReference type="ARBA" id="ARBA00023125"/>
    </source>
</evidence>
<dbReference type="GO" id="GO:0003700">
    <property type="term" value="F:DNA-binding transcription factor activity"/>
    <property type="evidence" value="ECO:0007669"/>
    <property type="project" value="InterPro"/>
</dbReference>
<evidence type="ECO:0000313" key="8">
    <source>
        <dbReference type="EMBL" id="SHH03424.1"/>
    </source>
</evidence>
<dbReference type="PROSITE" id="PS50931">
    <property type="entry name" value="HTH_LYSR"/>
    <property type="match status" value="1"/>
</dbReference>
<evidence type="ECO:0000256" key="3">
    <source>
        <dbReference type="ARBA" id="ARBA00023015"/>
    </source>
</evidence>